<reference evidence="2 3" key="1">
    <citation type="submission" date="2023-06" db="EMBL/GenBank/DDBJ databases">
        <title>Thiopseudomonas sp. CY1220 draft genome sequence.</title>
        <authorList>
            <person name="Zhao G."/>
            <person name="An M."/>
        </authorList>
    </citation>
    <scope>NUCLEOTIDE SEQUENCE [LARGE SCALE GENOMIC DNA]</scope>
    <source>
        <strain evidence="2 3">CY1220</strain>
    </source>
</reference>
<evidence type="ECO:0000259" key="1">
    <source>
        <dbReference type="Pfam" id="PF13521"/>
    </source>
</evidence>
<sequence>MKVVVLTGPESAGKSTLCTALAEHFNAPVVREYVREYIDQVGRATNYADIEIIAREQLARERAARERAARALKPPLLLLDTHLLSNMLWSQTLFARSPDWIEQSLLAQHYDAIFLLSPEGMPWQADGQRCQPGLNQRQDFYAQLHRWLTQHQQPVVPISGSWQARLDMLMEHINGLS</sequence>
<accession>A0ABT7SNR0</accession>
<dbReference type="InterPro" id="IPR027417">
    <property type="entry name" value="P-loop_NTPase"/>
</dbReference>
<gene>
    <name evidence="2" type="ORF">QEZ41_04980</name>
</gene>
<dbReference type="Proteomes" id="UP001241056">
    <property type="component" value="Unassembled WGS sequence"/>
</dbReference>
<dbReference type="RefSeq" id="WP_289410286.1">
    <property type="nucleotide sequence ID" value="NZ_JAUCDY010000004.1"/>
</dbReference>
<proteinExistence type="predicted"/>
<dbReference type="PANTHER" id="PTHR37512">
    <property type="entry name" value="TRIFUNCTIONAL NAD BIOSYNTHESIS/REGULATOR PROTEIN NADR"/>
    <property type="match status" value="1"/>
</dbReference>
<dbReference type="SUPFAM" id="SSF52540">
    <property type="entry name" value="P-loop containing nucleoside triphosphate hydrolases"/>
    <property type="match status" value="1"/>
</dbReference>
<name>A0ABT7SNR0_9GAMM</name>
<keyword evidence="3" id="KW-1185">Reference proteome</keyword>
<evidence type="ECO:0000313" key="3">
    <source>
        <dbReference type="Proteomes" id="UP001241056"/>
    </source>
</evidence>
<protein>
    <submittedName>
        <fullName evidence="2">AAA family ATPase</fullName>
    </submittedName>
</protein>
<feature type="domain" description="NadR/Ttd14 AAA" evidence="1">
    <location>
        <begin position="4"/>
        <end position="165"/>
    </location>
</feature>
<evidence type="ECO:0000313" key="2">
    <source>
        <dbReference type="EMBL" id="MDM7857629.1"/>
    </source>
</evidence>
<organism evidence="2 3">
    <name type="scientific">Thiopseudomonas acetoxidans</name>
    <dbReference type="NCBI Taxonomy" id="3041622"/>
    <lineage>
        <taxon>Bacteria</taxon>
        <taxon>Pseudomonadati</taxon>
        <taxon>Pseudomonadota</taxon>
        <taxon>Gammaproteobacteria</taxon>
        <taxon>Pseudomonadales</taxon>
        <taxon>Pseudomonadaceae</taxon>
        <taxon>Thiopseudomonas</taxon>
    </lineage>
</organism>
<dbReference type="Pfam" id="PF13521">
    <property type="entry name" value="AAA_28"/>
    <property type="match status" value="1"/>
</dbReference>
<dbReference type="PANTHER" id="PTHR37512:SF1">
    <property type="entry name" value="NADR_TTD14 AAA DOMAIN-CONTAINING PROTEIN"/>
    <property type="match status" value="1"/>
</dbReference>
<dbReference type="Gene3D" id="3.40.50.300">
    <property type="entry name" value="P-loop containing nucleotide triphosphate hydrolases"/>
    <property type="match status" value="1"/>
</dbReference>
<comment type="caution">
    <text evidence="2">The sequence shown here is derived from an EMBL/GenBank/DDBJ whole genome shotgun (WGS) entry which is preliminary data.</text>
</comment>
<dbReference type="EMBL" id="JAUCDY010000004">
    <property type="protein sequence ID" value="MDM7857629.1"/>
    <property type="molecule type" value="Genomic_DNA"/>
</dbReference>
<dbReference type="InterPro" id="IPR052735">
    <property type="entry name" value="NAD_biosynth-regulator"/>
</dbReference>
<dbReference type="InterPro" id="IPR038727">
    <property type="entry name" value="NadR/Ttd14_AAA_dom"/>
</dbReference>